<dbReference type="PANTHER" id="PTHR12411">
    <property type="entry name" value="CYSTEINE PROTEASE FAMILY C1-RELATED"/>
    <property type="match status" value="1"/>
</dbReference>
<feature type="region of interest" description="Disordered" evidence="3">
    <location>
        <begin position="352"/>
        <end position="718"/>
    </location>
</feature>
<feature type="compositionally biased region" description="Low complexity" evidence="3">
    <location>
        <begin position="622"/>
        <end position="637"/>
    </location>
</feature>
<dbReference type="PRINTS" id="PR01217">
    <property type="entry name" value="PRICHEXTENSN"/>
</dbReference>
<evidence type="ECO:0000256" key="4">
    <source>
        <dbReference type="SAM" id="SignalP"/>
    </source>
</evidence>
<dbReference type="InterPro" id="IPR038765">
    <property type="entry name" value="Papain-like_cys_pep_sf"/>
</dbReference>
<dbReference type="Pfam" id="PF00112">
    <property type="entry name" value="Peptidase_C1"/>
    <property type="match status" value="1"/>
</dbReference>
<dbReference type="PROSITE" id="PS00139">
    <property type="entry name" value="THIOL_PROTEASE_CYS"/>
    <property type="match status" value="1"/>
</dbReference>
<reference evidence="7 8" key="1">
    <citation type="submission" date="2019-07" db="EMBL/GenBank/DDBJ databases">
        <title>Genomics analysis of Aphanomyces spp. identifies a new class of oomycete effector associated with host adaptation.</title>
        <authorList>
            <person name="Gaulin E."/>
        </authorList>
    </citation>
    <scope>NUCLEOTIDE SEQUENCE [LARGE SCALE GENOMIC DNA]</scope>
    <source>
        <strain evidence="7 8">ATCC 201684</strain>
    </source>
</reference>
<sequence length="867" mass="92026">MKATVFLLSTLATAALARRTAYTTLSDDDQAQIKMELTKWKTLYGDLANSHGYVPASSTESVGLVDTHSAEELARFHNTLQDVAEAQKNNPNAVFSPFNMFALLTQAEFDKVLKNSFAGQNFNASAPVASTEDATTVASAVDWSTDKCNSPVRNQGQCGSCWAFSTIAAAEFANCLGTGTLLDLSEQQVTSCETQSMGCNGGYPTAAIDFESQGVCLEADYPYNAGTSGQTGSCQTSCTKQKLAISKTIQATGESALISALNTQPVVVTVASGNSVWRNYKGGVVTQCPNARSDHAVLAVGYGSSDKGDYFKIKNSWGAQWGDNGYIYLQRGVASPGMCNVVENIAYPQITGSSAPKPPSPSTSAPTPTQPPSVPTPDPTRRTKKPTSAPVPSSTPTFAPITDAPTTVSPGDDETPSPTDAFTPFPTDSETPIPTSDPSTPSPLDYTPSPTIRTRRPRPTDKPRPTWTWQWPVKTKSPTMPPRDFNTPSPTDFLTPDTPSPADLTPETTSPGDFTPSTPSPDDEYTPSPTDFSPSTPTPSDFTPSPSDFTVSPSEVPSTPAVPATTKNHKCKTRKPRTRTPCTRTPSPATLSPDTPAPFPTLPDTESPETPAPFTTESPNVDTPSTTLPDTDSPETTAPDTESPVTEYPETTAPITTSLPETESPAPVTDAPTSRPTRKPRPTFTRSPTIAPTADPTPSPSTTSPAPAPGPSSSGMQGQLVDQTNKIRAAHGLGPVTWDADLAAKMQAYADSCPGFNHGGPEGWQNLATNEPCSGDACLKIVGAAWLWYNQEETKWNYNANKCNGDWSTCGHFSNMMSPGVKQIACGWSQCSNGNYVWCNYESSEMNPAVPRISGMTKEQLKATLAA</sequence>
<dbReference type="VEuPathDB" id="FungiDB:AeMF1_013400"/>
<evidence type="ECO:0000313" key="8">
    <source>
        <dbReference type="Proteomes" id="UP000481153"/>
    </source>
</evidence>
<dbReference type="CDD" id="cd05380">
    <property type="entry name" value="CAP_euk"/>
    <property type="match status" value="1"/>
</dbReference>
<organism evidence="7 8">
    <name type="scientific">Aphanomyces euteiches</name>
    <dbReference type="NCBI Taxonomy" id="100861"/>
    <lineage>
        <taxon>Eukaryota</taxon>
        <taxon>Sar</taxon>
        <taxon>Stramenopiles</taxon>
        <taxon>Oomycota</taxon>
        <taxon>Saprolegniomycetes</taxon>
        <taxon>Saprolegniales</taxon>
        <taxon>Verrucalvaceae</taxon>
        <taxon>Aphanomyces</taxon>
    </lineage>
</organism>
<dbReference type="SUPFAM" id="SSF54001">
    <property type="entry name" value="Cysteine proteinases"/>
    <property type="match status" value="1"/>
</dbReference>
<keyword evidence="2" id="KW-0865">Zymogen</keyword>
<dbReference type="SMART" id="SM00198">
    <property type="entry name" value="SCP"/>
    <property type="match status" value="1"/>
</dbReference>
<feature type="domain" description="Peptidase C1A papain C-terminal" evidence="6">
    <location>
        <begin position="137"/>
        <end position="349"/>
    </location>
</feature>
<evidence type="ECO:0000256" key="2">
    <source>
        <dbReference type="ARBA" id="ARBA00023145"/>
    </source>
</evidence>
<evidence type="ECO:0000256" key="3">
    <source>
        <dbReference type="SAM" id="MobiDB-lite"/>
    </source>
</evidence>
<feature type="compositionally biased region" description="Pro residues" evidence="3">
    <location>
        <begin position="368"/>
        <end position="378"/>
    </location>
</feature>
<dbReference type="GO" id="GO:0006508">
    <property type="term" value="P:proteolysis"/>
    <property type="evidence" value="ECO:0007669"/>
    <property type="project" value="InterPro"/>
</dbReference>
<protein>
    <recommendedName>
        <fullName evidence="9">Peptidase C1A papain C-terminal domain-containing protein</fullName>
    </recommendedName>
</protein>
<comment type="similarity">
    <text evidence="1">Belongs to the peptidase C1 family.</text>
</comment>
<feature type="compositionally biased region" description="Low complexity" evidence="3">
    <location>
        <begin position="386"/>
        <end position="400"/>
    </location>
</feature>
<keyword evidence="4" id="KW-0732">Signal</keyword>
<dbReference type="Pfam" id="PF00188">
    <property type="entry name" value="CAP"/>
    <property type="match status" value="1"/>
</dbReference>
<feature type="domain" description="SCP" evidence="5">
    <location>
        <begin position="715"/>
        <end position="843"/>
    </location>
</feature>
<feature type="compositionally biased region" description="Polar residues" evidence="3">
    <location>
        <begin position="506"/>
        <end position="517"/>
    </location>
</feature>
<feature type="chain" id="PRO_5026113826" description="Peptidase C1A papain C-terminal domain-containing protein" evidence="4">
    <location>
        <begin position="18"/>
        <end position="867"/>
    </location>
</feature>
<dbReference type="SUPFAM" id="SSF55797">
    <property type="entry name" value="PR-1-like"/>
    <property type="match status" value="1"/>
</dbReference>
<dbReference type="GO" id="GO:0008234">
    <property type="term" value="F:cysteine-type peptidase activity"/>
    <property type="evidence" value="ECO:0007669"/>
    <property type="project" value="InterPro"/>
</dbReference>
<feature type="compositionally biased region" description="Basic residues" evidence="3">
    <location>
        <begin position="567"/>
        <end position="578"/>
    </location>
</feature>
<feature type="compositionally biased region" description="Low complexity" evidence="3">
    <location>
        <begin position="426"/>
        <end position="452"/>
    </location>
</feature>
<dbReference type="CDD" id="cd02248">
    <property type="entry name" value="Peptidase_C1A"/>
    <property type="match status" value="1"/>
</dbReference>
<dbReference type="InterPro" id="IPR000169">
    <property type="entry name" value="Pept_cys_AS"/>
</dbReference>
<dbReference type="PROSITE" id="PS00639">
    <property type="entry name" value="THIOL_PROTEASE_HIS"/>
    <property type="match status" value="1"/>
</dbReference>
<dbReference type="InterPro" id="IPR013128">
    <property type="entry name" value="Peptidase_C1A"/>
</dbReference>
<dbReference type="Gene3D" id="3.40.33.10">
    <property type="entry name" value="CAP"/>
    <property type="match status" value="1"/>
</dbReference>
<dbReference type="InterPro" id="IPR014044">
    <property type="entry name" value="CAP_dom"/>
</dbReference>
<dbReference type="InterPro" id="IPR035940">
    <property type="entry name" value="CAP_sf"/>
</dbReference>
<proteinExistence type="inferred from homology"/>
<feature type="signal peptide" evidence="4">
    <location>
        <begin position="1"/>
        <end position="17"/>
    </location>
</feature>
<dbReference type="SMART" id="SM00645">
    <property type="entry name" value="Pept_C1"/>
    <property type="match status" value="1"/>
</dbReference>
<dbReference type="AlphaFoldDB" id="A0A6G0WTQ4"/>
<name>A0A6G0WTQ4_9STRA</name>
<dbReference type="EMBL" id="VJMJ01000149">
    <property type="protein sequence ID" value="KAF0730893.1"/>
    <property type="molecule type" value="Genomic_DNA"/>
</dbReference>
<feature type="compositionally biased region" description="Low complexity" evidence="3">
    <location>
        <begin position="526"/>
        <end position="550"/>
    </location>
</feature>
<dbReference type="InterPro" id="IPR039417">
    <property type="entry name" value="Peptidase_C1A_papain-like"/>
</dbReference>
<evidence type="ECO:0000313" key="7">
    <source>
        <dbReference type="EMBL" id="KAF0730893.1"/>
    </source>
</evidence>
<evidence type="ECO:0000256" key="1">
    <source>
        <dbReference type="ARBA" id="ARBA00008455"/>
    </source>
</evidence>
<dbReference type="Proteomes" id="UP000481153">
    <property type="component" value="Unassembled WGS sequence"/>
</dbReference>
<accession>A0A6G0WTQ4</accession>
<evidence type="ECO:0008006" key="9">
    <source>
        <dbReference type="Google" id="ProtNLM"/>
    </source>
</evidence>
<keyword evidence="8" id="KW-1185">Reference proteome</keyword>
<evidence type="ECO:0000259" key="5">
    <source>
        <dbReference type="SMART" id="SM00198"/>
    </source>
</evidence>
<dbReference type="Gene3D" id="3.90.70.10">
    <property type="entry name" value="Cysteine proteinases"/>
    <property type="match status" value="1"/>
</dbReference>
<comment type="caution">
    <text evidence="7">The sequence shown here is derived from an EMBL/GenBank/DDBJ whole genome shotgun (WGS) entry which is preliminary data.</text>
</comment>
<evidence type="ECO:0000259" key="6">
    <source>
        <dbReference type="SMART" id="SM00645"/>
    </source>
</evidence>
<dbReference type="InterPro" id="IPR025660">
    <property type="entry name" value="Pept_his_AS"/>
</dbReference>
<dbReference type="InterPro" id="IPR000668">
    <property type="entry name" value="Peptidase_C1A_C"/>
</dbReference>
<gene>
    <name evidence="7" type="ORF">Ae201684_011775</name>
</gene>
<feature type="compositionally biased region" description="Low complexity" evidence="3">
    <location>
        <begin position="682"/>
        <end position="705"/>
    </location>
</feature>